<evidence type="ECO:0000256" key="1">
    <source>
        <dbReference type="ARBA" id="ARBA00008601"/>
    </source>
</evidence>
<dbReference type="GO" id="GO:0008138">
    <property type="term" value="F:protein tyrosine/serine/threonine phosphatase activity"/>
    <property type="evidence" value="ECO:0007669"/>
    <property type="project" value="TreeGrafter"/>
</dbReference>
<dbReference type="PANTHER" id="PTHR45848:SF4">
    <property type="entry name" value="DUAL SPECIFICITY PROTEIN PHOSPHATASE 12"/>
    <property type="match status" value="1"/>
</dbReference>
<dbReference type="PROSITE" id="PS50054">
    <property type="entry name" value="TYR_PHOSPHATASE_DUAL"/>
    <property type="match status" value="1"/>
</dbReference>
<dbReference type="EC" id="3.1.3.48" evidence="2"/>
<accession>A0A4Y7PVI6</accession>
<comment type="similarity">
    <text evidence="1">Belongs to the protein-tyrosine phosphatase family. Non-receptor class dual specificity subfamily.</text>
</comment>
<dbReference type="InterPro" id="IPR016130">
    <property type="entry name" value="Tyr_Pase_AS"/>
</dbReference>
<dbReference type="SUPFAM" id="SSF52799">
    <property type="entry name" value="(Phosphotyrosine protein) phosphatases II"/>
    <property type="match status" value="1"/>
</dbReference>
<dbReference type="InterPro" id="IPR020422">
    <property type="entry name" value="TYR_PHOSPHATASE_DUAL_dom"/>
</dbReference>
<dbReference type="SMART" id="SM00195">
    <property type="entry name" value="DSPc"/>
    <property type="match status" value="1"/>
</dbReference>
<dbReference type="VEuPathDB" id="FungiDB:BD410DRAFT_877268"/>
<reference evidence="7 8" key="1">
    <citation type="submission" date="2018-06" db="EMBL/GenBank/DDBJ databases">
        <title>A transcriptomic atlas of mushroom development highlights an independent origin of complex multicellularity.</title>
        <authorList>
            <consortium name="DOE Joint Genome Institute"/>
            <person name="Krizsan K."/>
            <person name="Almasi E."/>
            <person name="Merenyi Z."/>
            <person name="Sahu N."/>
            <person name="Viragh M."/>
            <person name="Koszo T."/>
            <person name="Mondo S."/>
            <person name="Kiss B."/>
            <person name="Balint B."/>
            <person name="Kues U."/>
            <person name="Barry K."/>
            <person name="Hegedus J.C."/>
            <person name="Henrissat B."/>
            <person name="Johnson J."/>
            <person name="Lipzen A."/>
            <person name="Ohm R."/>
            <person name="Nagy I."/>
            <person name="Pangilinan J."/>
            <person name="Yan J."/>
            <person name="Xiong Y."/>
            <person name="Grigoriev I.V."/>
            <person name="Hibbett D.S."/>
            <person name="Nagy L.G."/>
        </authorList>
    </citation>
    <scope>NUCLEOTIDE SEQUENCE [LARGE SCALE GENOMIC DNA]</scope>
    <source>
        <strain evidence="7 8">SZMC22713</strain>
    </source>
</reference>
<organism evidence="7 8">
    <name type="scientific">Rickenella mellea</name>
    <dbReference type="NCBI Taxonomy" id="50990"/>
    <lineage>
        <taxon>Eukaryota</taxon>
        <taxon>Fungi</taxon>
        <taxon>Dikarya</taxon>
        <taxon>Basidiomycota</taxon>
        <taxon>Agaricomycotina</taxon>
        <taxon>Agaricomycetes</taxon>
        <taxon>Hymenochaetales</taxon>
        <taxon>Rickenellaceae</taxon>
        <taxon>Rickenella</taxon>
    </lineage>
</organism>
<dbReference type="InterPro" id="IPR000340">
    <property type="entry name" value="Dual-sp_phosphatase_cat-dom"/>
</dbReference>
<dbReference type="OrthoDB" id="2017893at2759"/>
<name>A0A4Y7PVI6_9AGAM</name>
<protein>
    <recommendedName>
        <fullName evidence="2">protein-tyrosine-phosphatase</fullName>
        <ecNumber evidence="2">3.1.3.48</ecNumber>
    </recommendedName>
</protein>
<dbReference type="STRING" id="50990.A0A4Y7PVI6"/>
<evidence type="ECO:0000256" key="2">
    <source>
        <dbReference type="ARBA" id="ARBA00013064"/>
    </source>
</evidence>
<dbReference type="InterPro" id="IPR000387">
    <property type="entry name" value="Tyr_Pase_dom"/>
</dbReference>
<feature type="domain" description="Tyrosine specific protein phosphatases" evidence="6">
    <location>
        <begin position="78"/>
        <end position="139"/>
    </location>
</feature>
<evidence type="ECO:0000313" key="8">
    <source>
        <dbReference type="Proteomes" id="UP000294933"/>
    </source>
</evidence>
<keyword evidence="8" id="KW-1185">Reference proteome</keyword>
<dbReference type="GO" id="GO:0004725">
    <property type="term" value="F:protein tyrosine phosphatase activity"/>
    <property type="evidence" value="ECO:0007669"/>
    <property type="project" value="UniProtKB-EC"/>
</dbReference>
<dbReference type="Pfam" id="PF00782">
    <property type="entry name" value="DSPc"/>
    <property type="match status" value="1"/>
</dbReference>
<proteinExistence type="inferred from homology"/>
<dbReference type="PROSITE" id="PS00383">
    <property type="entry name" value="TYR_PHOSPHATASE_1"/>
    <property type="match status" value="1"/>
</dbReference>
<gene>
    <name evidence="7" type="ORF">BD410DRAFT_877268</name>
</gene>
<evidence type="ECO:0000259" key="5">
    <source>
        <dbReference type="PROSITE" id="PS50054"/>
    </source>
</evidence>
<evidence type="ECO:0000256" key="4">
    <source>
        <dbReference type="ARBA" id="ARBA00022912"/>
    </source>
</evidence>
<evidence type="ECO:0000259" key="6">
    <source>
        <dbReference type="PROSITE" id="PS50056"/>
    </source>
</evidence>
<dbReference type="EMBL" id="ML170200">
    <property type="protein sequence ID" value="TDL19058.1"/>
    <property type="molecule type" value="Genomic_DNA"/>
</dbReference>
<keyword evidence="4" id="KW-0904">Protein phosphatase</keyword>
<dbReference type="PANTHER" id="PTHR45848">
    <property type="entry name" value="DUAL SPECIFICITY PROTEIN PHOSPHATASE 12 FAMILY MEMBER"/>
    <property type="match status" value="1"/>
</dbReference>
<keyword evidence="3" id="KW-0378">Hydrolase</keyword>
<sequence>MFVEVATVALVDDDVHNSRDEIIHGLWIGDIYSARDADALREDHISSVLSVYRGQVDIAKVGPRQTDSDLVLDDTENVDVLSLLPDCIAFIGGELEKGRGVLVHCEAGMSRSAAVVAAYLMQANHVDISEALKIVRTARRNAQPNVGFLRQLEAFYQALDKSKWPHDFAS</sequence>
<dbReference type="CDD" id="cd14498">
    <property type="entry name" value="DSP"/>
    <property type="match status" value="1"/>
</dbReference>
<dbReference type="Gene3D" id="3.90.190.10">
    <property type="entry name" value="Protein tyrosine phosphatase superfamily"/>
    <property type="match status" value="1"/>
</dbReference>
<evidence type="ECO:0000256" key="3">
    <source>
        <dbReference type="ARBA" id="ARBA00022801"/>
    </source>
</evidence>
<evidence type="ECO:0000313" key="7">
    <source>
        <dbReference type="EMBL" id="TDL19058.1"/>
    </source>
</evidence>
<dbReference type="Proteomes" id="UP000294933">
    <property type="component" value="Unassembled WGS sequence"/>
</dbReference>
<dbReference type="InterPro" id="IPR029021">
    <property type="entry name" value="Prot-tyrosine_phosphatase-like"/>
</dbReference>
<feature type="domain" description="Tyrosine-protein phosphatase" evidence="5">
    <location>
        <begin position="16"/>
        <end position="161"/>
    </location>
</feature>
<dbReference type="PROSITE" id="PS50056">
    <property type="entry name" value="TYR_PHOSPHATASE_2"/>
    <property type="match status" value="1"/>
</dbReference>
<dbReference type="GO" id="GO:0005634">
    <property type="term" value="C:nucleus"/>
    <property type="evidence" value="ECO:0007669"/>
    <property type="project" value="TreeGrafter"/>
</dbReference>
<dbReference type="AlphaFoldDB" id="A0A4Y7PVI6"/>